<proteinExistence type="predicted"/>
<accession>A0A9W6X211</accession>
<dbReference type="Proteomes" id="UP001165083">
    <property type="component" value="Unassembled WGS sequence"/>
</dbReference>
<evidence type="ECO:0000313" key="1">
    <source>
        <dbReference type="EMBL" id="GMF27602.1"/>
    </source>
</evidence>
<comment type="caution">
    <text evidence="1">The sequence shown here is derived from an EMBL/GenBank/DDBJ whole genome shotgun (WGS) entry which is preliminary data.</text>
</comment>
<evidence type="ECO:0000313" key="2">
    <source>
        <dbReference type="Proteomes" id="UP001165083"/>
    </source>
</evidence>
<name>A0A9W6X211_9STRA</name>
<dbReference type="EMBL" id="BSXW01000667">
    <property type="protein sequence ID" value="GMF27602.1"/>
    <property type="molecule type" value="Genomic_DNA"/>
</dbReference>
<protein>
    <submittedName>
        <fullName evidence="1">Unnamed protein product</fullName>
    </submittedName>
</protein>
<gene>
    <name evidence="1" type="ORF">Plil01_001155900</name>
</gene>
<keyword evidence="2" id="KW-1185">Reference proteome</keyword>
<dbReference type="AlphaFoldDB" id="A0A9W6X211"/>
<reference evidence="1" key="1">
    <citation type="submission" date="2023-04" db="EMBL/GenBank/DDBJ databases">
        <title>Phytophthora lilii NBRC 32176.</title>
        <authorList>
            <person name="Ichikawa N."/>
            <person name="Sato H."/>
            <person name="Tonouchi N."/>
        </authorList>
    </citation>
    <scope>NUCLEOTIDE SEQUENCE</scope>
    <source>
        <strain evidence="1">NBRC 32176</strain>
    </source>
</reference>
<sequence>MKGSPLLAHLTCGTTQPPPPQVTALGNDVKIEKRYTALALAGRLDGDPCEVHDVGRLLQLSPKRYLAFAITGSCRRMSADQVIERQQPSYPDMALPGIPNFASVVSLVAKPMSSV</sequence>
<organism evidence="1 2">
    <name type="scientific">Phytophthora lilii</name>
    <dbReference type="NCBI Taxonomy" id="2077276"/>
    <lineage>
        <taxon>Eukaryota</taxon>
        <taxon>Sar</taxon>
        <taxon>Stramenopiles</taxon>
        <taxon>Oomycota</taxon>
        <taxon>Peronosporomycetes</taxon>
        <taxon>Peronosporales</taxon>
        <taxon>Peronosporaceae</taxon>
        <taxon>Phytophthora</taxon>
    </lineage>
</organism>